<name>A0ABQ4EIB3_9ACTN</name>
<dbReference type="InterPro" id="IPR041698">
    <property type="entry name" value="Methyltransf_25"/>
</dbReference>
<dbReference type="PANTHER" id="PTHR43464">
    <property type="entry name" value="METHYLTRANSFERASE"/>
    <property type="match status" value="1"/>
</dbReference>
<evidence type="ECO:0000259" key="4">
    <source>
        <dbReference type="Pfam" id="PF13649"/>
    </source>
</evidence>
<dbReference type="Proteomes" id="UP000621500">
    <property type="component" value="Unassembled WGS sequence"/>
</dbReference>
<sequence>MVGTAQDSNESRRLPSASGSSVYDVPYAIFFERHYTGWVRNFSPDLERYLSRCHGGPGSLLDLCCGSGETLDVFLRAGWTLVGVDLSAAMLARARAKLAPALRSGRLRLVQSDAVQLALGDPVDAVVSLDGALNHLLTMEQLLIAFERVGAALRPGGRFVFDLFEAPHFRHWNRVSVADEDDMIMVKRGAWDETTGAGTRRISGAFRDGAGWRRVAQDLTARHFDVHQVEAQLRRAGLRRVAPGVTMPPCPCGSSESGECRTLFEAVRDPTLD</sequence>
<dbReference type="GO" id="GO:0008168">
    <property type="term" value="F:methyltransferase activity"/>
    <property type="evidence" value="ECO:0007669"/>
    <property type="project" value="UniProtKB-KW"/>
</dbReference>
<keyword evidence="2" id="KW-0808">Transferase</keyword>
<evidence type="ECO:0000256" key="1">
    <source>
        <dbReference type="ARBA" id="ARBA00022603"/>
    </source>
</evidence>
<dbReference type="EMBL" id="BONX01000004">
    <property type="protein sequence ID" value="GIG94478.1"/>
    <property type="molecule type" value="Genomic_DNA"/>
</dbReference>
<proteinExistence type="predicted"/>
<dbReference type="CDD" id="cd02440">
    <property type="entry name" value="AdoMet_MTases"/>
    <property type="match status" value="1"/>
</dbReference>
<organism evidence="5 6">
    <name type="scientific">Plantactinospora mayteni</name>
    <dbReference type="NCBI Taxonomy" id="566021"/>
    <lineage>
        <taxon>Bacteria</taxon>
        <taxon>Bacillati</taxon>
        <taxon>Actinomycetota</taxon>
        <taxon>Actinomycetes</taxon>
        <taxon>Micromonosporales</taxon>
        <taxon>Micromonosporaceae</taxon>
        <taxon>Plantactinospora</taxon>
    </lineage>
</organism>
<reference evidence="5 6" key="1">
    <citation type="submission" date="2021-01" db="EMBL/GenBank/DDBJ databases">
        <title>Whole genome shotgun sequence of Plantactinospora mayteni NBRC 109088.</title>
        <authorList>
            <person name="Komaki H."/>
            <person name="Tamura T."/>
        </authorList>
    </citation>
    <scope>NUCLEOTIDE SEQUENCE [LARGE SCALE GENOMIC DNA]</scope>
    <source>
        <strain evidence="5 6">NBRC 109088</strain>
    </source>
</reference>
<accession>A0ABQ4EIB3</accession>
<dbReference type="Gene3D" id="2.20.130.10">
    <property type="entry name" value="CAC2371-like domains"/>
    <property type="match status" value="1"/>
</dbReference>
<keyword evidence="6" id="KW-1185">Reference proteome</keyword>
<gene>
    <name evidence="5" type="ORF">Pma05_10510</name>
</gene>
<evidence type="ECO:0000256" key="2">
    <source>
        <dbReference type="ARBA" id="ARBA00022679"/>
    </source>
</evidence>
<keyword evidence="3" id="KW-0949">S-adenosyl-L-methionine</keyword>
<dbReference type="SUPFAM" id="SSF53335">
    <property type="entry name" value="S-adenosyl-L-methionine-dependent methyltransferases"/>
    <property type="match status" value="1"/>
</dbReference>
<dbReference type="InterPro" id="IPR029063">
    <property type="entry name" value="SAM-dependent_MTases_sf"/>
</dbReference>
<evidence type="ECO:0000313" key="6">
    <source>
        <dbReference type="Proteomes" id="UP000621500"/>
    </source>
</evidence>
<evidence type="ECO:0000313" key="5">
    <source>
        <dbReference type="EMBL" id="GIG94478.1"/>
    </source>
</evidence>
<keyword evidence="1 5" id="KW-0489">Methyltransferase</keyword>
<dbReference type="PANTHER" id="PTHR43464:SF19">
    <property type="entry name" value="UBIQUINONE BIOSYNTHESIS O-METHYLTRANSFERASE, MITOCHONDRIAL"/>
    <property type="match status" value="1"/>
</dbReference>
<dbReference type="GO" id="GO:0032259">
    <property type="term" value="P:methylation"/>
    <property type="evidence" value="ECO:0007669"/>
    <property type="project" value="UniProtKB-KW"/>
</dbReference>
<feature type="domain" description="Methyltransferase" evidence="4">
    <location>
        <begin position="61"/>
        <end position="157"/>
    </location>
</feature>
<dbReference type="Gene3D" id="3.40.50.150">
    <property type="entry name" value="Vaccinia Virus protein VP39"/>
    <property type="match status" value="1"/>
</dbReference>
<protein>
    <submittedName>
        <fullName evidence="5">Methyltransferase type 11</fullName>
    </submittedName>
</protein>
<comment type="caution">
    <text evidence="5">The sequence shown here is derived from an EMBL/GenBank/DDBJ whole genome shotgun (WGS) entry which is preliminary data.</text>
</comment>
<dbReference type="Pfam" id="PF13649">
    <property type="entry name" value="Methyltransf_25"/>
    <property type="match status" value="1"/>
</dbReference>
<evidence type="ECO:0000256" key="3">
    <source>
        <dbReference type="ARBA" id="ARBA00022691"/>
    </source>
</evidence>